<keyword evidence="5" id="KW-0547">Nucleotide-binding</keyword>
<evidence type="ECO:0000313" key="13">
    <source>
        <dbReference type="Proteomes" id="UP000032180"/>
    </source>
</evidence>
<keyword evidence="9" id="KW-0325">Glycoprotein</keyword>
<dbReference type="InterPro" id="IPR008271">
    <property type="entry name" value="Ser/Thr_kinase_AS"/>
</dbReference>
<evidence type="ECO:0008006" key="14">
    <source>
        <dbReference type="Google" id="ProtNLM"/>
    </source>
</evidence>
<dbReference type="AlphaFoldDB" id="A0A0D9XD14"/>
<keyword evidence="2" id="KW-0808">Transferase</keyword>
<dbReference type="EnsemblPlants" id="LPERR09G05300.1">
    <property type="protein sequence ID" value="LPERR09G05300.1"/>
    <property type="gene ID" value="LPERR09G05300"/>
</dbReference>
<evidence type="ECO:0000259" key="10">
    <source>
        <dbReference type="PROSITE" id="PS50011"/>
    </source>
</evidence>
<dbReference type="Pfam" id="PF07714">
    <property type="entry name" value="PK_Tyr_Ser-Thr"/>
    <property type="match status" value="1"/>
</dbReference>
<evidence type="ECO:0000256" key="2">
    <source>
        <dbReference type="ARBA" id="ARBA00022679"/>
    </source>
</evidence>
<dbReference type="InterPro" id="IPR038408">
    <property type="entry name" value="GNK2_sf"/>
</dbReference>
<evidence type="ECO:0000259" key="11">
    <source>
        <dbReference type="PROSITE" id="PS51473"/>
    </source>
</evidence>
<evidence type="ECO:0000256" key="7">
    <source>
        <dbReference type="ARBA" id="ARBA00022840"/>
    </source>
</evidence>
<keyword evidence="7" id="KW-0067">ATP-binding</keyword>
<proteinExistence type="predicted"/>
<evidence type="ECO:0000256" key="9">
    <source>
        <dbReference type="ARBA" id="ARBA00023180"/>
    </source>
</evidence>
<protein>
    <recommendedName>
        <fullName evidence="14">Protein kinase domain-containing protein</fullName>
    </recommendedName>
</protein>
<keyword evidence="1" id="KW-0723">Serine/threonine-protein kinase</keyword>
<evidence type="ECO:0000256" key="6">
    <source>
        <dbReference type="ARBA" id="ARBA00022777"/>
    </source>
</evidence>
<dbReference type="InterPro" id="IPR000719">
    <property type="entry name" value="Prot_kinase_dom"/>
</dbReference>
<organism evidence="12 13">
    <name type="scientific">Leersia perrieri</name>
    <dbReference type="NCBI Taxonomy" id="77586"/>
    <lineage>
        <taxon>Eukaryota</taxon>
        <taxon>Viridiplantae</taxon>
        <taxon>Streptophyta</taxon>
        <taxon>Embryophyta</taxon>
        <taxon>Tracheophyta</taxon>
        <taxon>Spermatophyta</taxon>
        <taxon>Magnoliopsida</taxon>
        <taxon>Liliopsida</taxon>
        <taxon>Poales</taxon>
        <taxon>Poaceae</taxon>
        <taxon>BOP clade</taxon>
        <taxon>Oryzoideae</taxon>
        <taxon>Oryzeae</taxon>
        <taxon>Oryzinae</taxon>
        <taxon>Leersia</taxon>
    </lineage>
</organism>
<feature type="domain" description="Gnk2-homologous" evidence="11">
    <location>
        <begin position="1"/>
        <end position="48"/>
    </location>
</feature>
<dbReference type="Gene3D" id="3.30.200.20">
    <property type="entry name" value="Phosphorylase Kinase, domain 1"/>
    <property type="match status" value="1"/>
</dbReference>
<dbReference type="InterPro" id="IPR011009">
    <property type="entry name" value="Kinase-like_dom_sf"/>
</dbReference>
<keyword evidence="13" id="KW-1185">Reference proteome</keyword>
<name>A0A0D9XD14_9ORYZ</name>
<dbReference type="InterPro" id="IPR052059">
    <property type="entry name" value="CR_Ser/Thr_kinase"/>
</dbReference>
<evidence type="ECO:0000256" key="8">
    <source>
        <dbReference type="ARBA" id="ARBA00023170"/>
    </source>
</evidence>
<dbReference type="STRING" id="77586.A0A0D9XD14"/>
<dbReference type="PROSITE" id="PS51473">
    <property type="entry name" value="GNK2"/>
    <property type="match status" value="2"/>
</dbReference>
<reference evidence="12" key="3">
    <citation type="submission" date="2015-04" db="UniProtKB">
        <authorList>
            <consortium name="EnsemblPlants"/>
        </authorList>
    </citation>
    <scope>IDENTIFICATION</scope>
</reference>
<dbReference type="Gramene" id="LPERR09G05300.1">
    <property type="protein sequence ID" value="LPERR09G05300.1"/>
    <property type="gene ID" value="LPERR09G05300"/>
</dbReference>
<dbReference type="SMART" id="SM00220">
    <property type="entry name" value="S_TKc"/>
    <property type="match status" value="1"/>
</dbReference>
<keyword evidence="6" id="KW-0418">Kinase</keyword>
<dbReference type="Gene3D" id="3.30.430.20">
    <property type="entry name" value="Gnk2 domain, C-X8-C-X2-C motif"/>
    <property type="match status" value="1"/>
</dbReference>
<dbReference type="Gene3D" id="1.10.510.10">
    <property type="entry name" value="Transferase(Phosphotransferase) domain 1"/>
    <property type="match status" value="1"/>
</dbReference>
<dbReference type="SUPFAM" id="SSF56112">
    <property type="entry name" value="Protein kinase-like (PK-like)"/>
    <property type="match status" value="1"/>
</dbReference>
<keyword evidence="8" id="KW-0675">Receptor</keyword>
<keyword evidence="3" id="KW-0732">Signal</keyword>
<dbReference type="InterPro" id="IPR002902">
    <property type="entry name" value="GNK2"/>
</dbReference>
<feature type="domain" description="Gnk2-homologous" evidence="11">
    <location>
        <begin position="58"/>
        <end position="167"/>
    </location>
</feature>
<dbReference type="Proteomes" id="UP000032180">
    <property type="component" value="Chromosome 9"/>
</dbReference>
<feature type="domain" description="Protein kinase" evidence="10">
    <location>
        <begin position="241"/>
        <end position="556"/>
    </location>
</feature>
<dbReference type="PANTHER" id="PTHR47973">
    <property type="entry name" value="CYSTEINE-RICH RECEPTOR-LIKE PROTEIN KINASE 3"/>
    <property type="match status" value="1"/>
</dbReference>
<dbReference type="InterPro" id="IPR001245">
    <property type="entry name" value="Ser-Thr/Tyr_kinase_cat_dom"/>
</dbReference>
<dbReference type="GO" id="GO:0005524">
    <property type="term" value="F:ATP binding"/>
    <property type="evidence" value="ECO:0007669"/>
    <property type="project" value="UniProtKB-KW"/>
</dbReference>
<evidence type="ECO:0000256" key="5">
    <source>
        <dbReference type="ARBA" id="ARBA00022741"/>
    </source>
</evidence>
<reference evidence="12 13" key="1">
    <citation type="submission" date="2012-08" db="EMBL/GenBank/DDBJ databases">
        <title>Oryza genome evolution.</title>
        <authorList>
            <person name="Wing R.A."/>
        </authorList>
    </citation>
    <scope>NUCLEOTIDE SEQUENCE</scope>
</reference>
<evidence type="ECO:0000256" key="1">
    <source>
        <dbReference type="ARBA" id="ARBA00022527"/>
    </source>
</evidence>
<dbReference type="HOGENOM" id="CLU_000288_35_7_1"/>
<sequence length="556" mass="62354">MCYADTNLTEFHKCLAGTTDRIMQLCPGSRAVNINFNVCLLRYSNVQVFTKLMYDTNLAAAWYQFAKSYVKNVTHKDIARLKLLSWLSQNSSDKLLRLDYGNVIYMDLCLGMPMIYGMDQCTRDLAPRACNRCLHGYIGLIRKFYLKNTSSSVKGYKCYLWFQLLPFHIMMLTSLPPPPPRASKGFIIILTIGGCVSFLVGKHISWTRLQEMDKDDLFNDEANDFEKSTGPRSSANATANFSDDHKLCEEGFGSGYTGIMRDSNIEIAVKRVSNTSKQGMKQFALEVRIISRFCHRNLVPLIGRVSLTGGNRTVTAPYLRCSSSMSSCSVVVQRPAHIYSPENSLPWPVRYNIVIGFSVALVYLQHKAEQHVLHRDIKPSNVILDVSVQRPVGDFGLSRLIDESRQLYTTGIADTLGYMDAQCFLAGMASIDSDIYIFGVFLLEDMCVLQDGGEYAIQLVQWVWDMHDDNTRMHNIADSLLLIVQKYSVSRNFQRGCESDEDDNTLKLNSMSCSTTNNYSGSGYMKNLDKLLSALSANAIVGDGFNTTVVSKGTAD</sequence>
<keyword evidence="4" id="KW-0677">Repeat</keyword>
<dbReference type="PROSITE" id="PS50011">
    <property type="entry name" value="PROTEIN_KINASE_DOM"/>
    <property type="match status" value="1"/>
</dbReference>
<evidence type="ECO:0000256" key="3">
    <source>
        <dbReference type="ARBA" id="ARBA00022729"/>
    </source>
</evidence>
<dbReference type="eggNOG" id="ENOG502QTX3">
    <property type="taxonomic scope" value="Eukaryota"/>
</dbReference>
<dbReference type="GO" id="GO:0004674">
    <property type="term" value="F:protein serine/threonine kinase activity"/>
    <property type="evidence" value="ECO:0007669"/>
    <property type="project" value="UniProtKB-KW"/>
</dbReference>
<accession>A0A0D9XD14</accession>
<evidence type="ECO:0000313" key="12">
    <source>
        <dbReference type="EnsemblPlants" id="LPERR09G05300.1"/>
    </source>
</evidence>
<reference evidence="13" key="2">
    <citation type="submission" date="2013-12" db="EMBL/GenBank/DDBJ databases">
        <authorList>
            <person name="Yu Y."/>
            <person name="Lee S."/>
            <person name="de Baynast K."/>
            <person name="Wissotski M."/>
            <person name="Liu L."/>
            <person name="Talag J."/>
            <person name="Goicoechea J."/>
            <person name="Angelova A."/>
            <person name="Jetty R."/>
            <person name="Kudrna D."/>
            <person name="Golser W."/>
            <person name="Rivera L."/>
            <person name="Zhang J."/>
            <person name="Wing R."/>
        </authorList>
    </citation>
    <scope>NUCLEOTIDE SEQUENCE</scope>
</reference>
<evidence type="ECO:0000256" key="4">
    <source>
        <dbReference type="ARBA" id="ARBA00022737"/>
    </source>
</evidence>
<dbReference type="CDD" id="cd23509">
    <property type="entry name" value="Gnk2-like"/>
    <property type="match status" value="1"/>
</dbReference>
<dbReference type="PROSITE" id="PS00108">
    <property type="entry name" value="PROTEIN_KINASE_ST"/>
    <property type="match status" value="1"/>
</dbReference>